<evidence type="ECO:0000259" key="1">
    <source>
        <dbReference type="Pfam" id="PF07969"/>
    </source>
</evidence>
<dbReference type="OrthoDB" id="3501663at2759"/>
<dbReference type="EnsemblMetazoa" id="G17141.5">
    <property type="protein sequence ID" value="G17141.5:cds"/>
    <property type="gene ID" value="G17141"/>
</dbReference>
<dbReference type="PANTHER" id="PTHR22642">
    <property type="entry name" value="IMIDAZOLONEPROPIONASE"/>
    <property type="match status" value="1"/>
</dbReference>
<dbReference type="Gene3D" id="2.30.40.10">
    <property type="entry name" value="Urease, subunit C, domain 1"/>
    <property type="match status" value="1"/>
</dbReference>
<keyword evidence="3" id="KW-1185">Reference proteome</keyword>
<feature type="domain" description="Amidohydrolase 3" evidence="1">
    <location>
        <begin position="60"/>
        <end position="553"/>
    </location>
</feature>
<sequence>MPQQSNAVKNTIYFNGNVYTVDGTDWDQTPKEAIVVQDGKVAFVGSNQDALEYVNCESSVLDLDGATVLPGFHDVHIHPLEASSRVGSTCKLTSDTDPELMKDIFKTCAPRQIGTEWVLGGGHSITSILDHIEKGGRPPREIIDEVLPDVPVVMLEETSHSVWVNSEALRRANITKWTPVRPGGVIMREEGTGEPNGILLEDEGVSIMEFAMKPTPELEELNYEGLIDGLWYLNENGITSVSDARVYWGRGNDKTWERVCKEGKLTVRASLALWAYPQKDDSQQIEALKDMFSNENPNCFLRKNQIKVYIDGLLDSTTAAMEEPYVKNLHLPGISDNRGLNIFDQPRLAKYVKELQNFDNNKGYDFLVHAIGDRGVHQALNAFDESWISAGTRHRMTHLEQVKPKDFDRFQKLNVIADFQVAGNFTKPSTRDHIESLVGKDRAHDFIPLRSVYHTNAHVTLSSDWDVSTINPFVGIQNAISRGHQSVNVKDAVEMYTINAAFAMRQEHVVGSLATGKDADLVVIDTDIMDQNNEDVIHKTRVLQTVLAGEEVYSTEGQNLVNDVTCEVFENRAENCQDGHYCYTNP</sequence>
<dbReference type="SUPFAM" id="SSF51338">
    <property type="entry name" value="Composite domain of metallo-dependent hydrolases"/>
    <property type="match status" value="1"/>
</dbReference>
<accession>A0A8W8J3Z7</accession>
<dbReference type="InterPro" id="IPR013108">
    <property type="entry name" value="Amidohydro_3"/>
</dbReference>
<proteinExistence type="predicted"/>
<dbReference type="SUPFAM" id="SSF51556">
    <property type="entry name" value="Metallo-dependent hydrolases"/>
    <property type="match status" value="1"/>
</dbReference>
<evidence type="ECO:0000313" key="2">
    <source>
        <dbReference type="EnsemblMetazoa" id="G17141.2:cds"/>
    </source>
</evidence>
<dbReference type="PANTHER" id="PTHR22642:SF2">
    <property type="entry name" value="PROTEIN LONG AFTER FAR-RED 3"/>
    <property type="match status" value="1"/>
</dbReference>
<dbReference type="Gene3D" id="3.10.310.70">
    <property type="match status" value="1"/>
</dbReference>
<dbReference type="EnsemblMetazoa" id="G17141.7">
    <property type="protein sequence ID" value="G17141.7:cds"/>
    <property type="gene ID" value="G17141"/>
</dbReference>
<name>A0A8W8J3Z7_MAGGI</name>
<evidence type="ECO:0000313" key="3">
    <source>
        <dbReference type="Proteomes" id="UP000005408"/>
    </source>
</evidence>
<dbReference type="CDD" id="cd01300">
    <property type="entry name" value="YtcJ_like"/>
    <property type="match status" value="1"/>
</dbReference>
<dbReference type="Proteomes" id="UP000005408">
    <property type="component" value="Unassembled WGS sequence"/>
</dbReference>
<dbReference type="EnsemblMetazoa" id="G17141.3">
    <property type="protein sequence ID" value="G17141.3:cds"/>
    <property type="gene ID" value="G17141"/>
</dbReference>
<dbReference type="GO" id="GO:0016810">
    <property type="term" value="F:hydrolase activity, acting on carbon-nitrogen (but not peptide) bonds"/>
    <property type="evidence" value="ECO:0007669"/>
    <property type="project" value="InterPro"/>
</dbReference>
<dbReference type="InterPro" id="IPR033932">
    <property type="entry name" value="YtcJ-like"/>
</dbReference>
<organism evidence="2 3">
    <name type="scientific">Magallana gigas</name>
    <name type="common">Pacific oyster</name>
    <name type="synonym">Crassostrea gigas</name>
    <dbReference type="NCBI Taxonomy" id="29159"/>
    <lineage>
        <taxon>Eukaryota</taxon>
        <taxon>Metazoa</taxon>
        <taxon>Spiralia</taxon>
        <taxon>Lophotrochozoa</taxon>
        <taxon>Mollusca</taxon>
        <taxon>Bivalvia</taxon>
        <taxon>Autobranchia</taxon>
        <taxon>Pteriomorphia</taxon>
        <taxon>Ostreida</taxon>
        <taxon>Ostreoidea</taxon>
        <taxon>Ostreidae</taxon>
        <taxon>Magallana</taxon>
    </lineage>
</organism>
<dbReference type="EnsemblMetazoa" id="G17141.4">
    <property type="protein sequence ID" value="G17141.4:cds"/>
    <property type="gene ID" value="G17141"/>
</dbReference>
<dbReference type="EnsemblMetazoa" id="G17141.1">
    <property type="protein sequence ID" value="G17141.1:cds"/>
    <property type="gene ID" value="G17141"/>
</dbReference>
<protein>
    <recommendedName>
        <fullName evidence="1">Amidohydrolase 3 domain-containing protein</fullName>
    </recommendedName>
</protein>
<dbReference type="OMA" id="VAWVGSE"/>
<dbReference type="InterPro" id="IPR032466">
    <property type="entry name" value="Metal_Hydrolase"/>
</dbReference>
<dbReference type="AlphaFoldDB" id="A0A8W8J3Z7"/>
<dbReference type="Gene3D" id="3.20.20.140">
    <property type="entry name" value="Metal-dependent hydrolases"/>
    <property type="match status" value="1"/>
</dbReference>
<dbReference type="InterPro" id="IPR011059">
    <property type="entry name" value="Metal-dep_hydrolase_composite"/>
</dbReference>
<reference evidence="2" key="1">
    <citation type="submission" date="2022-08" db="UniProtKB">
        <authorList>
            <consortium name="EnsemblMetazoa"/>
        </authorList>
    </citation>
    <scope>IDENTIFICATION</scope>
    <source>
        <strain evidence="2">05x7-T-G4-1.051#20</strain>
    </source>
</reference>
<dbReference type="Pfam" id="PF07969">
    <property type="entry name" value="Amidohydro_3"/>
    <property type="match status" value="1"/>
</dbReference>
<dbReference type="EnsemblMetazoa" id="G17141.2">
    <property type="protein sequence ID" value="G17141.2:cds"/>
    <property type="gene ID" value="G17141"/>
</dbReference>